<evidence type="ECO:0000313" key="6">
    <source>
        <dbReference type="EMBL" id="MFC4403848.1"/>
    </source>
</evidence>
<dbReference type="PANTHER" id="PTHR47506:SF6">
    <property type="entry name" value="HTH-TYPE TRANSCRIPTIONAL REPRESSOR NEMR"/>
    <property type="match status" value="1"/>
</dbReference>
<keyword evidence="1" id="KW-0805">Transcription regulation</keyword>
<evidence type="ECO:0000256" key="3">
    <source>
        <dbReference type="ARBA" id="ARBA00023163"/>
    </source>
</evidence>
<evidence type="ECO:0000256" key="2">
    <source>
        <dbReference type="ARBA" id="ARBA00023125"/>
    </source>
</evidence>
<dbReference type="Pfam" id="PF00440">
    <property type="entry name" value="TetR_N"/>
    <property type="match status" value="1"/>
</dbReference>
<evidence type="ECO:0000256" key="4">
    <source>
        <dbReference type="PROSITE-ProRule" id="PRU00335"/>
    </source>
</evidence>
<proteinExistence type="predicted"/>
<evidence type="ECO:0000313" key="7">
    <source>
        <dbReference type="Proteomes" id="UP001595882"/>
    </source>
</evidence>
<reference evidence="7" key="1">
    <citation type="journal article" date="2019" name="Int. J. Syst. Evol. Microbiol.">
        <title>The Global Catalogue of Microorganisms (GCM) 10K type strain sequencing project: providing services to taxonomists for standard genome sequencing and annotation.</title>
        <authorList>
            <consortium name="The Broad Institute Genomics Platform"/>
            <consortium name="The Broad Institute Genome Sequencing Center for Infectious Disease"/>
            <person name="Wu L."/>
            <person name="Ma J."/>
        </authorList>
    </citation>
    <scope>NUCLEOTIDE SEQUENCE [LARGE SCALE GENOMIC DNA]</scope>
    <source>
        <strain evidence="7">CCUG 37865</strain>
    </source>
</reference>
<dbReference type="RefSeq" id="WP_390252378.1">
    <property type="nucleotide sequence ID" value="NZ_JBHSDT010000008.1"/>
</dbReference>
<dbReference type="PROSITE" id="PS50977">
    <property type="entry name" value="HTH_TETR_2"/>
    <property type="match status" value="1"/>
</dbReference>
<dbReference type="SUPFAM" id="SSF46689">
    <property type="entry name" value="Homeodomain-like"/>
    <property type="match status" value="1"/>
</dbReference>
<dbReference type="InterPro" id="IPR009057">
    <property type="entry name" value="Homeodomain-like_sf"/>
</dbReference>
<dbReference type="PRINTS" id="PR00455">
    <property type="entry name" value="HTHTETR"/>
</dbReference>
<evidence type="ECO:0000256" key="1">
    <source>
        <dbReference type="ARBA" id="ARBA00023015"/>
    </source>
</evidence>
<feature type="DNA-binding region" description="H-T-H motif" evidence="4">
    <location>
        <begin position="24"/>
        <end position="43"/>
    </location>
</feature>
<dbReference type="Gene3D" id="1.10.357.10">
    <property type="entry name" value="Tetracycline Repressor, domain 2"/>
    <property type="match status" value="1"/>
</dbReference>
<dbReference type="Proteomes" id="UP001595882">
    <property type="component" value="Unassembled WGS sequence"/>
</dbReference>
<keyword evidence="2 4" id="KW-0238">DNA-binding</keyword>
<dbReference type="SUPFAM" id="SSF48498">
    <property type="entry name" value="Tetracyclin repressor-like, C-terminal domain"/>
    <property type="match status" value="1"/>
</dbReference>
<dbReference type="InterPro" id="IPR001647">
    <property type="entry name" value="HTH_TetR"/>
</dbReference>
<dbReference type="InterPro" id="IPR036271">
    <property type="entry name" value="Tet_transcr_reg_TetR-rel_C_sf"/>
</dbReference>
<accession>A0ABV8WXL3</accession>
<feature type="domain" description="HTH tetR-type" evidence="5">
    <location>
        <begin position="1"/>
        <end position="61"/>
    </location>
</feature>
<comment type="caution">
    <text evidence="6">The sequence shown here is derived from an EMBL/GenBank/DDBJ whole genome shotgun (WGS) entry which is preliminary data.</text>
</comment>
<dbReference type="Gene3D" id="1.10.10.60">
    <property type="entry name" value="Homeodomain-like"/>
    <property type="match status" value="1"/>
</dbReference>
<gene>
    <name evidence="6" type="ORF">ACFOY7_12280</name>
</gene>
<organism evidence="6 7">
    <name type="scientific">Gracilibacillus xinjiangensis</name>
    <dbReference type="NCBI Taxonomy" id="1193282"/>
    <lineage>
        <taxon>Bacteria</taxon>
        <taxon>Bacillati</taxon>
        <taxon>Bacillota</taxon>
        <taxon>Bacilli</taxon>
        <taxon>Bacillales</taxon>
        <taxon>Bacillaceae</taxon>
        <taxon>Gracilibacillus</taxon>
    </lineage>
</organism>
<keyword evidence="7" id="KW-1185">Reference proteome</keyword>
<keyword evidence="3" id="KW-0804">Transcription</keyword>
<name>A0ABV8WXL3_9BACI</name>
<dbReference type="PANTHER" id="PTHR47506">
    <property type="entry name" value="TRANSCRIPTIONAL REGULATORY PROTEIN"/>
    <property type="match status" value="1"/>
</dbReference>
<protein>
    <submittedName>
        <fullName evidence="6">TetR/AcrR family transcriptional regulator</fullName>
    </submittedName>
</protein>
<evidence type="ECO:0000259" key="5">
    <source>
        <dbReference type="PROSITE" id="PS50977"/>
    </source>
</evidence>
<sequence length="195" mass="22473">MSTKDQIRLKSQELFAEMGYEATSLSKIAEKVGIKKASIYSHYENKEAIFLDVIRVMAEEYVSNIKNTFNEEEDDIEQQLKHAFFRYIENWSDEEDVTNQLYNRLILFPPAGLKDKLGIYIEESERIVNEIVTAVIVKGQELGDIHADFEASKITSSFFSLIVGIISESSYNKTYDLEEQAKCSWNIFWRGIAAD</sequence>
<dbReference type="EMBL" id="JBHSDT010000008">
    <property type="protein sequence ID" value="MFC4403848.1"/>
    <property type="molecule type" value="Genomic_DNA"/>
</dbReference>